<evidence type="ECO:0000256" key="3">
    <source>
        <dbReference type="ARBA" id="ARBA00022989"/>
    </source>
</evidence>
<dbReference type="InterPro" id="IPR027417">
    <property type="entry name" value="P-loop_NTPase"/>
</dbReference>
<evidence type="ECO:0000256" key="5">
    <source>
        <dbReference type="SAM" id="Phobius"/>
    </source>
</evidence>
<evidence type="ECO:0000256" key="2">
    <source>
        <dbReference type="ARBA" id="ARBA00022692"/>
    </source>
</evidence>
<comment type="subcellular location">
    <subcellularLocation>
        <location evidence="1">Cell membrane</location>
        <topology evidence="1">Multi-pass membrane protein</topology>
    </subcellularLocation>
</comment>
<dbReference type="InterPro" id="IPR036640">
    <property type="entry name" value="ABC1_TM_sf"/>
</dbReference>
<feature type="transmembrane region" description="Helical" evidence="5">
    <location>
        <begin position="48"/>
        <end position="67"/>
    </location>
</feature>
<organism evidence="6 7">
    <name type="scientific">Advenella kashmirensis</name>
    <dbReference type="NCBI Taxonomy" id="310575"/>
    <lineage>
        <taxon>Bacteria</taxon>
        <taxon>Pseudomonadati</taxon>
        <taxon>Pseudomonadota</taxon>
        <taxon>Betaproteobacteria</taxon>
        <taxon>Burkholderiales</taxon>
        <taxon>Alcaligenaceae</taxon>
    </lineage>
</organism>
<dbReference type="GO" id="GO:0005886">
    <property type="term" value="C:plasma membrane"/>
    <property type="evidence" value="ECO:0007669"/>
    <property type="project" value="UniProtKB-SubCell"/>
</dbReference>
<dbReference type="GO" id="GO:0005524">
    <property type="term" value="F:ATP binding"/>
    <property type="evidence" value="ECO:0007669"/>
    <property type="project" value="InterPro"/>
</dbReference>
<evidence type="ECO:0000313" key="6">
    <source>
        <dbReference type="EMBL" id="HBP29627.1"/>
    </source>
</evidence>
<dbReference type="SUPFAM" id="SSF90123">
    <property type="entry name" value="ABC transporter transmembrane region"/>
    <property type="match status" value="1"/>
</dbReference>
<sequence length="445" mass="49754">MKNILFNRHAALSLGLVVIHQSLIALSAFFLTQLITAYQTGEPFSASLFWYLFCMITPFLPGCLSLVQMQKWSNHVHQHFIEMVRKKCFARPGIYTDINLRNSIESVISRNSFPILSGFIAFIQGSLTFLLNSGLSLIVIGIILPNELIFGYLLSVVISIVSIVFLHKPIARETKKVEETFSDYGSGLAKIWSNAILGNVQNFDSWSNRVTQAGNRYYEQSLKQTGLQQTGNLLLGVFTLLPTAYLVYSTLVSGTLDPAVAAAIIVNLTRVFHILNSLGTLIYQLLDWSSVKASYQFLFDIVRDLENDGHIADAPVRSIKLNGAEISGYAAVAKQLTEVNCGRFTLRGENGSGKSTLLLYLKKHFANDAFYLPASMNELVWNAETGPLSTGQRMLTALQEITTYPNIKYFLLDEWDANLDKENKVKIHEILDELSKKAVVLEVRH</sequence>
<dbReference type="Gene3D" id="3.40.50.300">
    <property type="entry name" value="P-loop containing nucleotide triphosphate hydrolases"/>
    <property type="match status" value="1"/>
</dbReference>
<keyword evidence="4 5" id="KW-0472">Membrane</keyword>
<dbReference type="Gene3D" id="1.20.1560.10">
    <property type="entry name" value="ABC transporter type 1, transmembrane domain"/>
    <property type="match status" value="1"/>
</dbReference>
<feature type="transmembrane region" description="Helical" evidence="5">
    <location>
        <begin position="230"/>
        <end position="248"/>
    </location>
</feature>
<feature type="transmembrane region" description="Helical" evidence="5">
    <location>
        <begin position="119"/>
        <end position="143"/>
    </location>
</feature>
<keyword evidence="2 5" id="KW-0812">Transmembrane</keyword>
<dbReference type="SUPFAM" id="SSF52540">
    <property type="entry name" value="P-loop containing nucleoside triphosphate hydrolases"/>
    <property type="match status" value="1"/>
</dbReference>
<accession>A0A356LF54</accession>
<dbReference type="EMBL" id="DOEK01000025">
    <property type="protein sequence ID" value="HBP29627.1"/>
    <property type="molecule type" value="Genomic_DNA"/>
</dbReference>
<proteinExistence type="predicted"/>
<comment type="caution">
    <text evidence="6">The sequence shown here is derived from an EMBL/GenBank/DDBJ whole genome shotgun (WGS) entry which is preliminary data.</text>
</comment>
<gene>
    <name evidence="6" type="ORF">DD666_09455</name>
</gene>
<reference evidence="6 7" key="1">
    <citation type="journal article" date="2018" name="Nat. Biotechnol.">
        <title>A standardized bacterial taxonomy based on genome phylogeny substantially revises the tree of life.</title>
        <authorList>
            <person name="Parks D.H."/>
            <person name="Chuvochina M."/>
            <person name="Waite D.W."/>
            <person name="Rinke C."/>
            <person name="Skarshewski A."/>
            <person name="Chaumeil P.A."/>
            <person name="Hugenholtz P."/>
        </authorList>
    </citation>
    <scope>NUCLEOTIDE SEQUENCE [LARGE SCALE GENOMIC DNA]</scope>
    <source>
        <strain evidence="6">UBA10707</strain>
    </source>
</reference>
<protein>
    <submittedName>
        <fullName evidence="6">Uncharacterized protein</fullName>
    </submittedName>
</protein>
<dbReference type="AlphaFoldDB" id="A0A356LF54"/>
<dbReference type="Proteomes" id="UP000264036">
    <property type="component" value="Unassembled WGS sequence"/>
</dbReference>
<evidence type="ECO:0000256" key="4">
    <source>
        <dbReference type="ARBA" id="ARBA00023136"/>
    </source>
</evidence>
<keyword evidence="3 5" id="KW-1133">Transmembrane helix</keyword>
<feature type="transmembrane region" description="Helical" evidence="5">
    <location>
        <begin position="12"/>
        <end position="36"/>
    </location>
</feature>
<feature type="transmembrane region" description="Helical" evidence="5">
    <location>
        <begin position="149"/>
        <end position="166"/>
    </location>
</feature>
<evidence type="ECO:0000313" key="7">
    <source>
        <dbReference type="Proteomes" id="UP000264036"/>
    </source>
</evidence>
<name>A0A356LF54_9BURK</name>
<dbReference type="CDD" id="cd00267">
    <property type="entry name" value="ABC_ATPase"/>
    <property type="match status" value="1"/>
</dbReference>
<evidence type="ECO:0000256" key="1">
    <source>
        <dbReference type="ARBA" id="ARBA00004651"/>
    </source>
</evidence>